<keyword evidence="9 10" id="KW-0472">Membrane</keyword>
<keyword evidence="14" id="KW-1185">Reference proteome</keyword>
<dbReference type="PROSITE" id="PS52015">
    <property type="entry name" value="TONB_CTD"/>
    <property type="match status" value="1"/>
</dbReference>
<dbReference type="Gene3D" id="3.30.1150.10">
    <property type="match status" value="1"/>
</dbReference>
<keyword evidence="5 10" id="KW-0997">Cell inner membrane</keyword>
<feature type="transmembrane region" description="Helical" evidence="10">
    <location>
        <begin position="12"/>
        <end position="36"/>
    </location>
</feature>
<comment type="function">
    <text evidence="10">Interacts with outer membrane receptor proteins that carry out high-affinity binding and energy dependent uptake into the periplasmic space of specific substrates. It could act to transduce energy from the cytoplasmic membrane to specific energy-requiring processes in the outer membrane, resulting in the release into the periplasm of ligands bound by these outer membrane proteins.</text>
</comment>
<keyword evidence="10" id="KW-0735">Signal-anchor</keyword>
<dbReference type="SUPFAM" id="SSF74653">
    <property type="entry name" value="TolA/TonB C-terminal domain"/>
    <property type="match status" value="1"/>
</dbReference>
<evidence type="ECO:0000256" key="1">
    <source>
        <dbReference type="ARBA" id="ARBA00004383"/>
    </source>
</evidence>
<proteinExistence type="inferred from homology"/>
<dbReference type="GO" id="GO:0055085">
    <property type="term" value="P:transmembrane transport"/>
    <property type="evidence" value="ECO:0007669"/>
    <property type="project" value="InterPro"/>
</dbReference>
<accession>A0A553WB62</accession>
<dbReference type="AlphaFoldDB" id="A0A553WB62"/>
<name>A0A553WB62_9SPHN</name>
<comment type="similarity">
    <text evidence="2 10">Belongs to the TonB family.</text>
</comment>
<evidence type="ECO:0000256" key="11">
    <source>
        <dbReference type="SAM" id="MobiDB-lite"/>
    </source>
</evidence>
<evidence type="ECO:0000256" key="7">
    <source>
        <dbReference type="ARBA" id="ARBA00022927"/>
    </source>
</evidence>
<evidence type="ECO:0000256" key="10">
    <source>
        <dbReference type="RuleBase" id="RU362123"/>
    </source>
</evidence>
<dbReference type="PANTHER" id="PTHR33446">
    <property type="entry name" value="PROTEIN TONB-RELATED"/>
    <property type="match status" value="1"/>
</dbReference>
<dbReference type="GO" id="GO:0015031">
    <property type="term" value="P:protein transport"/>
    <property type="evidence" value="ECO:0007669"/>
    <property type="project" value="UniProtKB-UniRule"/>
</dbReference>
<reference evidence="13 14" key="1">
    <citation type="submission" date="2019-07" db="EMBL/GenBank/DDBJ databases">
        <authorList>
            <person name="Park M."/>
        </authorList>
    </citation>
    <scope>NUCLEOTIDE SEQUENCE [LARGE SCALE GENOMIC DNA]</scope>
    <source>
        <strain evidence="13 14">KCTC32445</strain>
    </source>
</reference>
<keyword evidence="3 10" id="KW-0813">Transport</keyword>
<evidence type="ECO:0000256" key="6">
    <source>
        <dbReference type="ARBA" id="ARBA00022692"/>
    </source>
</evidence>
<evidence type="ECO:0000256" key="5">
    <source>
        <dbReference type="ARBA" id="ARBA00022519"/>
    </source>
</evidence>
<dbReference type="Pfam" id="PF03544">
    <property type="entry name" value="TonB_C"/>
    <property type="match status" value="1"/>
</dbReference>
<comment type="caution">
    <text evidence="13">The sequence shown here is derived from an EMBL/GenBank/DDBJ whole genome shotgun (WGS) entry which is preliminary data.</text>
</comment>
<evidence type="ECO:0000256" key="2">
    <source>
        <dbReference type="ARBA" id="ARBA00006555"/>
    </source>
</evidence>
<dbReference type="InterPro" id="IPR003538">
    <property type="entry name" value="TonB"/>
</dbReference>
<gene>
    <name evidence="13" type="ORF">FOM92_12235</name>
</gene>
<dbReference type="EMBL" id="VKKU01000002">
    <property type="protein sequence ID" value="TSB01921.1"/>
    <property type="molecule type" value="Genomic_DNA"/>
</dbReference>
<protein>
    <recommendedName>
        <fullName evidence="10">Protein TonB</fullName>
    </recommendedName>
</protein>
<evidence type="ECO:0000256" key="4">
    <source>
        <dbReference type="ARBA" id="ARBA00022475"/>
    </source>
</evidence>
<feature type="domain" description="TonB C-terminal" evidence="12">
    <location>
        <begin position="129"/>
        <end position="219"/>
    </location>
</feature>
<evidence type="ECO:0000256" key="8">
    <source>
        <dbReference type="ARBA" id="ARBA00022989"/>
    </source>
</evidence>
<evidence type="ECO:0000259" key="12">
    <source>
        <dbReference type="PROSITE" id="PS52015"/>
    </source>
</evidence>
<dbReference type="GO" id="GO:0015891">
    <property type="term" value="P:siderophore transport"/>
    <property type="evidence" value="ECO:0007669"/>
    <property type="project" value="InterPro"/>
</dbReference>
<feature type="region of interest" description="Disordered" evidence="11">
    <location>
        <begin position="49"/>
        <end position="68"/>
    </location>
</feature>
<keyword evidence="4 10" id="KW-1003">Cell membrane</keyword>
<dbReference type="RefSeq" id="WP_143777141.1">
    <property type="nucleotide sequence ID" value="NZ_VKKU01000002.1"/>
</dbReference>
<dbReference type="GO" id="GO:0031992">
    <property type="term" value="F:energy transducer activity"/>
    <property type="evidence" value="ECO:0007669"/>
    <property type="project" value="InterPro"/>
</dbReference>
<dbReference type="GO" id="GO:0005886">
    <property type="term" value="C:plasma membrane"/>
    <property type="evidence" value="ECO:0007669"/>
    <property type="project" value="UniProtKB-SubCell"/>
</dbReference>
<keyword evidence="8 10" id="KW-1133">Transmembrane helix</keyword>
<dbReference type="InterPro" id="IPR051045">
    <property type="entry name" value="TonB-dependent_transducer"/>
</dbReference>
<dbReference type="InterPro" id="IPR037682">
    <property type="entry name" value="TonB_C"/>
</dbReference>
<dbReference type="InterPro" id="IPR006260">
    <property type="entry name" value="TonB/TolA_C"/>
</dbReference>
<feature type="region of interest" description="Disordered" evidence="11">
    <location>
        <begin position="78"/>
        <end position="119"/>
    </location>
</feature>
<organism evidence="13 14">
    <name type="scientific">Sphingorhabdus contaminans</name>
    <dbReference type="NCBI Taxonomy" id="1343899"/>
    <lineage>
        <taxon>Bacteria</taxon>
        <taxon>Pseudomonadati</taxon>
        <taxon>Pseudomonadota</taxon>
        <taxon>Alphaproteobacteria</taxon>
        <taxon>Sphingomonadales</taxon>
        <taxon>Sphingomonadaceae</taxon>
        <taxon>Sphingorhabdus</taxon>
    </lineage>
</organism>
<dbReference type="PRINTS" id="PR01374">
    <property type="entry name" value="TONBPROTEIN"/>
</dbReference>
<keyword evidence="7 10" id="KW-0653">Protein transport</keyword>
<dbReference type="NCBIfam" id="TIGR01352">
    <property type="entry name" value="tonB_Cterm"/>
    <property type="match status" value="1"/>
</dbReference>
<evidence type="ECO:0000256" key="9">
    <source>
        <dbReference type="ARBA" id="ARBA00023136"/>
    </source>
</evidence>
<dbReference type="GO" id="GO:0030288">
    <property type="term" value="C:outer membrane-bounded periplasmic space"/>
    <property type="evidence" value="ECO:0007669"/>
    <property type="project" value="InterPro"/>
</dbReference>
<keyword evidence="6 10" id="KW-0812">Transmembrane</keyword>
<dbReference type="OrthoDB" id="1685233at2"/>
<evidence type="ECO:0000313" key="14">
    <source>
        <dbReference type="Proteomes" id="UP000320160"/>
    </source>
</evidence>
<comment type="subcellular location">
    <subcellularLocation>
        <location evidence="1 10">Cell inner membrane</location>
        <topology evidence="1 10">Single-pass membrane protein</topology>
        <orientation evidence="1 10">Periplasmic side</orientation>
    </subcellularLocation>
</comment>
<dbReference type="Proteomes" id="UP000320160">
    <property type="component" value="Unassembled WGS sequence"/>
</dbReference>
<sequence>MSYVQETRRTSSLGMGAAILVNGSIILAVALSPIIAERVPIPTIIHGTNIPEEKPVKKDPKPDDNVAKQAKPIFAPDPIIETKMPPDPGPITTSDKPDTGSIGTAAGGDDELGSSLGTDSKIPTPIFKAALRDPRFAKDFQPDYPVGKLRLEIEGSVTVRILVGTDGRVRQVQILNATDPDFARATEKQALRAWRFKPATRDGIPVEDWQTLTVRFDIK</sequence>
<feature type="compositionally biased region" description="Basic and acidic residues" evidence="11">
    <location>
        <begin position="51"/>
        <end position="66"/>
    </location>
</feature>
<evidence type="ECO:0000313" key="13">
    <source>
        <dbReference type="EMBL" id="TSB01921.1"/>
    </source>
</evidence>
<evidence type="ECO:0000256" key="3">
    <source>
        <dbReference type="ARBA" id="ARBA00022448"/>
    </source>
</evidence>